<keyword evidence="2" id="KW-1185">Reference proteome</keyword>
<accession>Q74N05</accession>
<evidence type="ECO:0000313" key="2">
    <source>
        <dbReference type="Proteomes" id="UP000000578"/>
    </source>
</evidence>
<sequence>MIERKLKRGLRLAKFKETKILIYDQFSKNIYEMLKPIYEKSRKKLIPIEGEFDLNFDGYIPIGTEEVVAYMYKSFFEDIPFNKKLVYDNPAVFVRYKDFNMEMPMLFGNASFFVKKLIERREKTVYASLRSLLDLIDLI</sequence>
<dbReference type="Proteomes" id="UP000000578">
    <property type="component" value="Chromosome"/>
</dbReference>
<name>Q74N05_NANEQ</name>
<evidence type="ECO:0000313" key="1">
    <source>
        <dbReference type="EMBL" id="AAR39204.1"/>
    </source>
</evidence>
<dbReference type="AlphaFoldDB" id="Q74N05"/>
<dbReference type="EnsemblBacteria" id="AAR39204">
    <property type="protein sequence ID" value="AAR39204"/>
    <property type="gene ID" value="NEQ356"/>
</dbReference>
<organism evidence="1 2">
    <name type="scientific">Nanoarchaeum equitans (strain Kin4-M)</name>
    <dbReference type="NCBI Taxonomy" id="228908"/>
    <lineage>
        <taxon>Archaea</taxon>
        <taxon>Nanobdellota</taxon>
        <taxon>Candidatus Nanoarchaeia</taxon>
        <taxon>Nanoarchaeales</taxon>
        <taxon>Nanoarchaeaceae</taxon>
        <taxon>Nanoarchaeum</taxon>
    </lineage>
</organism>
<dbReference type="KEGG" id="neq:NEQ356"/>
<dbReference type="EMBL" id="AE017199">
    <property type="protein sequence ID" value="AAR39204.1"/>
    <property type="molecule type" value="Genomic_DNA"/>
</dbReference>
<proteinExistence type="predicted"/>
<reference evidence="1 2" key="1">
    <citation type="journal article" date="2003" name="Proc. Natl. Acad. Sci. U.S.A.">
        <title>The genome of Nanoarchaeum equitans: insights into early archaeal evolution and derived parasitism.</title>
        <authorList>
            <person name="Waters E."/>
            <person name="Hohn M.J."/>
            <person name="Ahel I."/>
            <person name="Graham D.E."/>
            <person name="Adams M.D."/>
            <person name="Barnstead M."/>
            <person name="Beeson K.Y."/>
            <person name="Bibbs L."/>
            <person name="Bolanos R."/>
            <person name="Keller M."/>
            <person name="Kretz K."/>
            <person name="Lin X."/>
            <person name="Mathur E."/>
            <person name="Ni J."/>
            <person name="Podar M."/>
            <person name="Richardson T."/>
            <person name="Sutton G.G."/>
            <person name="Simon M."/>
            <person name="Soll D."/>
            <person name="Stetter K.O."/>
            <person name="Short J.M."/>
            <person name="Noordewier M."/>
        </authorList>
    </citation>
    <scope>NUCLEOTIDE SEQUENCE [LARGE SCALE GENOMIC DNA]</scope>
    <source>
        <strain evidence="1 2">Kin4-M</strain>
    </source>
</reference>
<gene>
    <name evidence="1" type="ordered locus">NEQ356</name>
</gene>
<dbReference type="BioCyc" id="NEQU228908:GJB6-381-MONOMER"/>
<dbReference type="HOGENOM" id="CLU_1840622_0_0_2"/>
<protein>
    <submittedName>
        <fullName evidence="1">NEQ356</fullName>
    </submittedName>
</protein>